<feature type="chain" id="PRO_5011642459" description="Lipoprotein" evidence="1">
    <location>
        <begin position="28"/>
        <end position="157"/>
    </location>
</feature>
<evidence type="ECO:0000313" key="3">
    <source>
        <dbReference type="Proteomes" id="UP000198844"/>
    </source>
</evidence>
<feature type="signal peptide" evidence="1">
    <location>
        <begin position="1"/>
        <end position="27"/>
    </location>
</feature>
<dbReference type="AlphaFoldDB" id="A0A1I7E2D5"/>
<evidence type="ECO:0000313" key="2">
    <source>
        <dbReference type="EMBL" id="SFU18069.1"/>
    </source>
</evidence>
<organism evidence="2 3">
    <name type="scientific">Paraburkholderia aspalathi</name>
    <dbReference type="NCBI Taxonomy" id="1324617"/>
    <lineage>
        <taxon>Bacteria</taxon>
        <taxon>Pseudomonadati</taxon>
        <taxon>Pseudomonadota</taxon>
        <taxon>Betaproteobacteria</taxon>
        <taxon>Burkholderiales</taxon>
        <taxon>Burkholderiaceae</taxon>
        <taxon>Paraburkholderia</taxon>
    </lineage>
</organism>
<name>A0A1I7E2D5_9BURK</name>
<accession>A0A1I7E2D5</accession>
<reference evidence="2 3" key="1">
    <citation type="submission" date="2016-10" db="EMBL/GenBank/DDBJ databases">
        <authorList>
            <person name="de Groot N.N."/>
        </authorList>
    </citation>
    <scope>NUCLEOTIDE SEQUENCE [LARGE SCALE GENOMIC DNA]</scope>
    <source>
        <strain evidence="2 3">LMG 27731</strain>
    </source>
</reference>
<dbReference type="EMBL" id="FPBH01000013">
    <property type="protein sequence ID" value="SFU18069.1"/>
    <property type="molecule type" value="Genomic_DNA"/>
</dbReference>
<proteinExistence type="predicted"/>
<evidence type="ECO:0008006" key="4">
    <source>
        <dbReference type="Google" id="ProtNLM"/>
    </source>
</evidence>
<dbReference type="Proteomes" id="UP000198844">
    <property type="component" value="Unassembled WGS sequence"/>
</dbReference>
<keyword evidence="1" id="KW-0732">Signal</keyword>
<protein>
    <recommendedName>
        <fullName evidence="4">Lipoprotein</fullName>
    </recommendedName>
</protein>
<gene>
    <name evidence="2" type="ORF">SAMN05192563_101389</name>
</gene>
<sequence length="157" mass="16522">MPRYATSSLRRASAGVMLAAISTLVTGCSDGISEADAAFVTTGTPPQFESMRMYGAAPDNPAPGSGNTHASGGLRQGCMAIIRAGGRDVRETVILENEPGPSFDLDVIRTSDGWSVTSDGLTPPSTDPVGFRTRFTHCVNAIRDKYAAEPEKAPFNK</sequence>
<evidence type="ECO:0000256" key="1">
    <source>
        <dbReference type="SAM" id="SignalP"/>
    </source>
</evidence>
<dbReference type="PROSITE" id="PS51257">
    <property type="entry name" value="PROKAR_LIPOPROTEIN"/>
    <property type="match status" value="1"/>
</dbReference>